<evidence type="ECO:0000313" key="2">
    <source>
        <dbReference type="EMBL" id="OWK45793.1"/>
    </source>
</evidence>
<dbReference type="Proteomes" id="UP000214646">
    <property type="component" value="Unassembled WGS sequence"/>
</dbReference>
<dbReference type="AlphaFoldDB" id="A0A225DXX0"/>
<dbReference type="RefSeq" id="WP_088253473.1">
    <property type="nucleotide sequence ID" value="NZ_NIDE01000002.1"/>
</dbReference>
<feature type="compositionally biased region" description="Basic and acidic residues" evidence="1">
    <location>
        <begin position="76"/>
        <end position="91"/>
    </location>
</feature>
<evidence type="ECO:0000313" key="3">
    <source>
        <dbReference type="Proteomes" id="UP000214646"/>
    </source>
</evidence>
<gene>
    <name evidence="2" type="ORF">FRUB_02124</name>
</gene>
<sequence>MKAANLPGAKLTFKADEVRALVGLTKPGPGDEVVGGDEPQRAAPGSPVGYAQDSPHAPRGGIDLKGKHFPGGQFIPHDRGTTVPVADRDDNPYAPGGLKKTTRSDNSTSKNWSKRSHFGPRNAGASRSALPAGKRY</sequence>
<name>A0A225DXX0_9BACT</name>
<keyword evidence="3" id="KW-1185">Reference proteome</keyword>
<accession>A0A225DXX0</accession>
<dbReference type="EMBL" id="NIDE01000002">
    <property type="protein sequence ID" value="OWK45793.1"/>
    <property type="molecule type" value="Genomic_DNA"/>
</dbReference>
<comment type="caution">
    <text evidence="2">The sequence shown here is derived from an EMBL/GenBank/DDBJ whole genome shotgun (WGS) entry which is preliminary data.</text>
</comment>
<evidence type="ECO:0000256" key="1">
    <source>
        <dbReference type="SAM" id="MobiDB-lite"/>
    </source>
</evidence>
<organism evidence="2 3">
    <name type="scientific">Fimbriiglobus ruber</name>
    <dbReference type="NCBI Taxonomy" id="1908690"/>
    <lineage>
        <taxon>Bacteria</taxon>
        <taxon>Pseudomonadati</taxon>
        <taxon>Planctomycetota</taxon>
        <taxon>Planctomycetia</taxon>
        <taxon>Gemmatales</taxon>
        <taxon>Gemmataceae</taxon>
        <taxon>Fimbriiglobus</taxon>
    </lineage>
</organism>
<protein>
    <submittedName>
        <fullName evidence="2">Uncharacterized protein</fullName>
    </submittedName>
</protein>
<reference evidence="3" key="1">
    <citation type="submission" date="2017-06" db="EMBL/GenBank/DDBJ databases">
        <title>Genome analysis of Fimbriiglobus ruber SP5, the first member of the order Planctomycetales with confirmed chitinolytic capability.</title>
        <authorList>
            <person name="Ravin N.V."/>
            <person name="Rakitin A.L."/>
            <person name="Ivanova A.A."/>
            <person name="Beletsky A.V."/>
            <person name="Kulichevskaya I.S."/>
            <person name="Mardanov A.V."/>
            <person name="Dedysh S.N."/>
        </authorList>
    </citation>
    <scope>NUCLEOTIDE SEQUENCE [LARGE SCALE GENOMIC DNA]</scope>
    <source>
        <strain evidence="3">SP5</strain>
    </source>
</reference>
<feature type="region of interest" description="Disordered" evidence="1">
    <location>
        <begin position="24"/>
        <end position="136"/>
    </location>
</feature>
<proteinExistence type="predicted"/>